<dbReference type="Pfam" id="PF04142">
    <property type="entry name" value="Nuc_sug_transp"/>
    <property type="match status" value="1"/>
</dbReference>
<feature type="compositionally biased region" description="Polar residues" evidence="7">
    <location>
        <begin position="31"/>
        <end position="42"/>
    </location>
</feature>
<dbReference type="GO" id="GO:0000139">
    <property type="term" value="C:Golgi membrane"/>
    <property type="evidence" value="ECO:0007669"/>
    <property type="project" value="InterPro"/>
</dbReference>
<evidence type="ECO:0000256" key="8">
    <source>
        <dbReference type="SAM" id="Phobius"/>
    </source>
</evidence>
<sequence length="177" mass="19582">MSKDSSASVILPQVHSSVSDDESNNGPKCPISNSEICESHNPNRAKRSARPKYMRYGRTRSGDMFFESTAIFTTAIFAYFILKKVLIKTQWLSLVLLIIGVATVQLSDAKENQQAHTEQNRIKGFLAATTATVLSGFAGIYFEKILKGSDVTVWDAYSSIEYAEYPSGATHVLLETF</sequence>
<feature type="compositionally biased region" description="Basic residues" evidence="7">
    <location>
        <begin position="43"/>
        <end position="53"/>
    </location>
</feature>
<keyword evidence="5 8" id="KW-1133">Transmembrane helix</keyword>
<dbReference type="Proteomes" id="UP000675881">
    <property type="component" value="Chromosome 15"/>
</dbReference>
<feature type="transmembrane region" description="Helical" evidence="8">
    <location>
        <begin position="125"/>
        <end position="142"/>
    </location>
</feature>
<dbReference type="SUPFAM" id="SSF103481">
    <property type="entry name" value="Multidrug resistance efflux transporter EmrE"/>
    <property type="match status" value="1"/>
</dbReference>
<comment type="similarity">
    <text evidence="2">Belongs to the nucleotide-sugar transporter family. SLC35A subfamily.</text>
</comment>
<comment type="subcellular location">
    <subcellularLocation>
        <location evidence="1">Membrane</location>
        <topology evidence="1">Multi-pass membrane protein</topology>
    </subcellularLocation>
</comment>
<name>A0A7R8CM94_LEPSM</name>
<dbReference type="AlphaFoldDB" id="A0A7R8CM94"/>
<evidence type="ECO:0000256" key="5">
    <source>
        <dbReference type="ARBA" id="ARBA00022989"/>
    </source>
</evidence>
<reference evidence="9" key="1">
    <citation type="submission" date="2021-02" db="EMBL/GenBank/DDBJ databases">
        <authorList>
            <person name="Bekaert M."/>
        </authorList>
    </citation>
    <scope>NUCLEOTIDE SEQUENCE</scope>
    <source>
        <strain evidence="9">IoA-00</strain>
    </source>
</reference>
<keyword evidence="3" id="KW-0762">Sugar transport</keyword>
<evidence type="ECO:0000256" key="3">
    <source>
        <dbReference type="ARBA" id="ARBA00022597"/>
    </source>
</evidence>
<keyword evidence="6 8" id="KW-0472">Membrane</keyword>
<gene>
    <name evidence="9" type="ORF">LSAA_5920</name>
</gene>
<protein>
    <submittedName>
        <fullName evidence="9">SLC35A1_2_3</fullName>
    </submittedName>
</protein>
<evidence type="ECO:0000256" key="7">
    <source>
        <dbReference type="SAM" id="MobiDB-lite"/>
    </source>
</evidence>
<dbReference type="EMBL" id="HG994594">
    <property type="protein sequence ID" value="CAF2861877.1"/>
    <property type="molecule type" value="Genomic_DNA"/>
</dbReference>
<proteinExistence type="inferred from homology"/>
<keyword evidence="10" id="KW-1185">Reference proteome</keyword>
<keyword evidence="3" id="KW-0813">Transport</keyword>
<organism evidence="9 10">
    <name type="scientific">Lepeophtheirus salmonis</name>
    <name type="common">Salmon louse</name>
    <name type="synonym">Caligus salmonis</name>
    <dbReference type="NCBI Taxonomy" id="72036"/>
    <lineage>
        <taxon>Eukaryota</taxon>
        <taxon>Metazoa</taxon>
        <taxon>Ecdysozoa</taxon>
        <taxon>Arthropoda</taxon>
        <taxon>Crustacea</taxon>
        <taxon>Multicrustacea</taxon>
        <taxon>Hexanauplia</taxon>
        <taxon>Copepoda</taxon>
        <taxon>Siphonostomatoida</taxon>
        <taxon>Caligidae</taxon>
        <taxon>Lepeophtheirus</taxon>
    </lineage>
</organism>
<evidence type="ECO:0000313" key="9">
    <source>
        <dbReference type="EMBL" id="CAF2861877.1"/>
    </source>
</evidence>
<feature type="region of interest" description="Disordered" evidence="7">
    <location>
        <begin position="1"/>
        <end position="53"/>
    </location>
</feature>
<dbReference type="InterPro" id="IPR007271">
    <property type="entry name" value="Nuc_sug_transpt"/>
</dbReference>
<feature type="transmembrane region" description="Helical" evidence="8">
    <location>
        <begin position="64"/>
        <end position="82"/>
    </location>
</feature>
<evidence type="ECO:0000256" key="6">
    <source>
        <dbReference type="ARBA" id="ARBA00023136"/>
    </source>
</evidence>
<evidence type="ECO:0000256" key="1">
    <source>
        <dbReference type="ARBA" id="ARBA00004141"/>
    </source>
</evidence>
<evidence type="ECO:0000313" key="10">
    <source>
        <dbReference type="Proteomes" id="UP000675881"/>
    </source>
</evidence>
<accession>A0A7R8CM94</accession>
<dbReference type="PANTHER" id="PTHR10231">
    <property type="entry name" value="NUCLEOTIDE-SUGAR TRANSMEMBRANE TRANSPORTER"/>
    <property type="match status" value="1"/>
</dbReference>
<evidence type="ECO:0000256" key="2">
    <source>
        <dbReference type="ARBA" id="ARBA00009976"/>
    </source>
</evidence>
<dbReference type="InterPro" id="IPR037185">
    <property type="entry name" value="EmrE-like"/>
</dbReference>
<feature type="transmembrane region" description="Helical" evidence="8">
    <location>
        <begin position="88"/>
        <end position="104"/>
    </location>
</feature>
<keyword evidence="4 8" id="KW-0812">Transmembrane</keyword>
<dbReference type="GO" id="GO:0015165">
    <property type="term" value="F:pyrimidine nucleotide-sugar transmembrane transporter activity"/>
    <property type="evidence" value="ECO:0007669"/>
    <property type="project" value="InterPro"/>
</dbReference>
<evidence type="ECO:0000256" key="4">
    <source>
        <dbReference type="ARBA" id="ARBA00022692"/>
    </source>
</evidence>
<dbReference type="OrthoDB" id="408493at2759"/>